<evidence type="ECO:0000256" key="2">
    <source>
        <dbReference type="SAM" id="MobiDB-lite"/>
    </source>
</evidence>
<organism evidence="3 4">
    <name type="scientific">Porites evermanni</name>
    <dbReference type="NCBI Taxonomy" id="104178"/>
    <lineage>
        <taxon>Eukaryota</taxon>
        <taxon>Metazoa</taxon>
        <taxon>Cnidaria</taxon>
        <taxon>Anthozoa</taxon>
        <taxon>Hexacorallia</taxon>
        <taxon>Scleractinia</taxon>
        <taxon>Fungiina</taxon>
        <taxon>Poritidae</taxon>
        <taxon>Porites</taxon>
    </lineage>
</organism>
<gene>
    <name evidence="3" type="ORF">PEVE_00011814</name>
</gene>
<dbReference type="PANTHER" id="PTHR34648">
    <property type="entry name" value="CLOCK-INTERACTING PACEMAKER"/>
    <property type="match status" value="1"/>
</dbReference>
<dbReference type="EMBL" id="CALNXI010000186">
    <property type="protein sequence ID" value="CAH3021531.1"/>
    <property type="molecule type" value="Genomic_DNA"/>
</dbReference>
<dbReference type="Proteomes" id="UP001159427">
    <property type="component" value="Unassembled WGS sequence"/>
</dbReference>
<name>A0ABN8M1Y2_9CNID</name>
<keyword evidence="1" id="KW-0175">Coiled coil</keyword>
<accession>A0ABN8M1Y2</accession>
<dbReference type="PANTHER" id="PTHR34648:SF1">
    <property type="entry name" value="CLOCK-INTERACTING PACEMAKER"/>
    <property type="match status" value="1"/>
</dbReference>
<proteinExistence type="predicted"/>
<reference evidence="3 4" key="1">
    <citation type="submission" date="2022-05" db="EMBL/GenBank/DDBJ databases">
        <authorList>
            <consortium name="Genoscope - CEA"/>
            <person name="William W."/>
        </authorList>
    </citation>
    <scope>NUCLEOTIDE SEQUENCE [LARGE SCALE GENOMIC DNA]</scope>
</reference>
<evidence type="ECO:0000313" key="4">
    <source>
        <dbReference type="Proteomes" id="UP001159427"/>
    </source>
</evidence>
<keyword evidence="4" id="KW-1185">Reference proteome</keyword>
<feature type="compositionally biased region" description="Polar residues" evidence="2">
    <location>
        <begin position="26"/>
        <end position="53"/>
    </location>
</feature>
<evidence type="ECO:0000256" key="1">
    <source>
        <dbReference type="SAM" id="Coils"/>
    </source>
</evidence>
<sequence length="155" mass="17487">MAEDYQATFRSQGNVLVERPPVPVSNLKSQASSGNSIKNHTMHPSSFKDSSMIGNSSHNHHHHRHKRHHSNGRVKKDYGNTADRFSRTATVLRHSGLLKLTLQIAQLIKTNEDLQKEIDDLQREAMEFSQNLKIQIQQKLSEQNGSSSFQYGGNG</sequence>
<feature type="region of interest" description="Disordered" evidence="2">
    <location>
        <begin position="20"/>
        <end position="79"/>
    </location>
</feature>
<dbReference type="InterPro" id="IPR031602">
    <property type="entry name" value="CIPC"/>
</dbReference>
<feature type="compositionally biased region" description="Basic residues" evidence="2">
    <location>
        <begin position="58"/>
        <end position="73"/>
    </location>
</feature>
<feature type="coiled-coil region" evidence="1">
    <location>
        <begin position="97"/>
        <end position="138"/>
    </location>
</feature>
<comment type="caution">
    <text evidence="3">The sequence shown here is derived from an EMBL/GenBank/DDBJ whole genome shotgun (WGS) entry which is preliminary data.</text>
</comment>
<evidence type="ECO:0000313" key="3">
    <source>
        <dbReference type="EMBL" id="CAH3021531.1"/>
    </source>
</evidence>
<dbReference type="Pfam" id="PF15800">
    <property type="entry name" value="CiPC"/>
    <property type="match status" value="1"/>
</dbReference>
<protein>
    <submittedName>
        <fullName evidence="3">Uncharacterized protein</fullName>
    </submittedName>
</protein>